<dbReference type="InterPro" id="IPR007387">
    <property type="entry name" value="TRAP_DctQ"/>
</dbReference>
<keyword evidence="2 9" id="KW-0813">Transport</keyword>
<evidence type="ECO:0000256" key="3">
    <source>
        <dbReference type="ARBA" id="ARBA00022475"/>
    </source>
</evidence>
<keyword evidence="12" id="KW-1185">Reference proteome</keyword>
<comment type="subcellular location">
    <subcellularLocation>
        <location evidence="1 9">Cell inner membrane</location>
        <topology evidence="1 9">Multi-pass membrane protein</topology>
    </subcellularLocation>
</comment>
<dbReference type="GO" id="GO:0022857">
    <property type="term" value="F:transmembrane transporter activity"/>
    <property type="evidence" value="ECO:0007669"/>
    <property type="project" value="UniProtKB-UniRule"/>
</dbReference>
<comment type="similarity">
    <text evidence="8 9">Belongs to the TRAP transporter small permease family.</text>
</comment>
<feature type="domain" description="Tripartite ATP-independent periplasmic transporters DctQ component" evidence="10">
    <location>
        <begin position="36"/>
        <end position="162"/>
    </location>
</feature>
<dbReference type="KEGG" id="tcn:H9L16_06095"/>
<evidence type="ECO:0000256" key="4">
    <source>
        <dbReference type="ARBA" id="ARBA00022519"/>
    </source>
</evidence>
<sequence length="180" mass="18606">MSEPTTAPPSSAVQRALDKLAGLTIGIAATALLGLVVVQGWQVFARYVINDSPSWTEPVTLLLLATATSLGAACGVHTNRHFGFFLLHDHVRPGARLAIDLIVTLVIVAIGAVLAYWGAVLLVDGLGIKAAGANLPQSINYLPLSLGGALMVVFALNRLVLAFGPQGPAVPEPAAQEGDL</sequence>
<keyword evidence="3" id="KW-1003">Cell membrane</keyword>
<dbReference type="Pfam" id="PF04290">
    <property type="entry name" value="DctQ"/>
    <property type="match status" value="1"/>
</dbReference>
<evidence type="ECO:0000259" key="10">
    <source>
        <dbReference type="Pfam" id="PF04290"/>
    </source>
</evidence>
<dbReference type="InterPro" id="IPR055348">
    <property type="entry name" value="DctQ"/>
</dbReference>
<comment type="subunit">
    <text evidence="9">The complex comprises the extracytoplasmic solute receptor protein and the two transmembrane proteins.</text>
</comment>
<dbReference type="PANTHER" id="PTHR35011">
    <property type="entry name" value="2,3-DIKETO-L-GULONATE TRAP TRANSPORTER SMALL PERMEASE PROTEIN YIAM"/>
    <property type="match status" value="1"/>
</dbReference>
<keyword evidence="7 9" id="KW-0472">Membrane</keyword>
<organism evidence="11 12">
    <name type="scientific">Thermomonas carbonis</name>
    <dbReference type="NCBI Taxonomy" id="1463158"/>
    <lineage>
        <taxon>Bacteria</taxon>
        <taxon>Pseudomonadati</taxon>
        <taxon>Pseudomonadota</taxon>
        <taxon>Gammaproteobacteria</taxon>
        <taxon>Lysobacterales</taxon>
        <taxon>Lysobacteraceae</taxon>
        <taxon>Thermomonas</taxon>
    </lineage>
</organism>
<evidence type="ECO:0000256" key="7">
    <source>
        <dbReference type="ARBA" id="ARBA00023136"/>
    </source>
</evidence>
<dbReference type="GO" id="GO:0005886">
    <property type="term" value="C:plasma membrane"/>
    <property type="evidence" value="ECO:0007669"/>
    <property type="project" value="UniProtKB-SubCell"/>
</dbReference>
<evidence type="ECO:0000313" key="12">
    <source>
        <dbReference type="Proteomes" id="UP000515804"/>
    </source>
</evidence>
<evidence type="ECO:0000256" key="6">
    <source>
        <dbReference type="ARBA" id="ARBA00022989"/>
    </source>
</evidence>
<feature type="transmembrane region" description="Helical" evidence="9">
    <location>
        <begin position="97"/>
        <end position="119"/>
    </location>
</feature>
<evidence type="ECO:0000313" key="11">
    <source>
        <dbReference type="EMBL" id="QNN71135.1"/>
    </source>
</evidence>
<dbReference type="Proteomes" id="UP000515804">
    <property type="component" value="Chromosome"/>
</dbReference>
<keyword evidence="4 9" id="KW-0997">Cell inner membrane</keyword>
<dbReference type="PANTHER" id="PTHR35011:SF11">
    <property type="entry name" value="TRAP TRANSPORTER SMALL PERMEASE PROTEIN"/>
    <property type="match status" value="1"/>
</dbReference>
<keyword evidence="6 9" id="KW-1133">Transmembrane helix</keyword>
<name>A0A7G9STG0_9GAMM</name>
<proteinExistence type="inferred from homology"/>
<reference evidence="11 12" key="1">
    <citation type="submission" date="2020-08" db="EMBL/GenBank/DDBJ databases">
        <title>Genome sequence of Thermomonas carbonis KCTC 42013T.</title>
        <authorList>
            <person name="Hyun D.-W."/>
            <person name="Bae J.-W."/>
        </authorList>
    </citation>
    <scope>NUCLEOTIDE SEQUENCE [LARGE SCALE GENOMIC DNA]</scope>
    <source>
        <strain evidence="11 12">KCTC 42013</strain>
    </source>
</reference>
<dbReference type="AlphaFoldDB" id="A0A7G9STG0"/>
<comment type="function">
    <text evidence="9">Part of the tripartite ATP-independent periplasmic (TRAP) transport system.</text>
</comment>
<evidence type="ECO:0000256" key="5">
    <source>
        <dbReference type="ARBA" id="ARBA00022692"/>
    </source>
</evidence>
<gene>
    <name evidence="11" type="ORF">H9L16_06095</name>
</gene>
<feature type="transmembrane region" description="Helical" evidence="9">
    <location>
        <begin position="20"/>
        <end position="38"/>
    </location>
</feature>
<evidence type="ECO:0000256" key="9">
    <source>
        <dbReference type="RuleBase" id="RU369079"/>
    </source>
</evidence>
<protein>
    <recommendedName>
        <fullName evidence="9">TRAP transporter small permease protein</fullName>
    </recommendedName>
</protein>
<dbReference type="RefSeq" id="WP_187553650.1">
    <property type="nucleotide sequence ID" value="NZ_BMZL01000002.1"/>
</dbReference>
<dbReference type="EMBL" id="CP060719">
    <property type="protein sequence ID" value="QNN71135.1"/>
    <property type="molecule type" value="Genomic_DNA"/>
</dbReference>
<feature type="transmembrane region" description="Helical" evidence="9">
    <location>
        <begin position="58"/>
        <end position="76"/>
    </location>
</feature>
<keyword evidence="5 9" id="KW-0812">Transmembrane</keyword>
<evidence type="ECO:0000256" key="1">
    <source>
        <dbReference type="ARBA" id="ARBA00004429"/>
    </source>
</evidence>
<accession>A0A7G9STG0</accession>
<dbReference type="GO" id="GO:0015740">
    <property type="term" value="P:C4-dicarboxylate transport"/>
    <property type="evidence" value="ECO:0007669"/>
    <property type="project" value="TreeGrafter"/>
</dbReference>
<evidence type="ECO:0000256" key="2">
    <source>
        <dbReference type="ARBA" id="ARBA00022448"/>
    </source>
</evidence>
<evidence type="ECO:0000256" key="8">
    <source>
        <dbReference type="ARBA" id="ARBA00038436"/>
    </source>
</evidence>
<feature type="transmembrane region" description="Helical" evidence="9">
    <location>
        <begin position="139"/>
        <end position="156"/>
    </location>
</feature>